<feature type="region of interest" description="Disordered" evidence="1">
    <location>
        <begin position="1"/>
        <end position="25"/>
    </location>
</feature>
<organism evidence="2 3">
    <name type="scientific">Fowl aviadenovirus D</name>
    <dbReference type="NCBI Taxonomy" id="190064"/>
    <lineage>
        <taxon>Viruses</taxon>
        <taxon>Varidnaviria</taxon>
        <taxon>Bamfordvirae</taxon>
        <taxon>Preplasmiviricota</taxon>
        <taxon>Polisuviricotina</taxon>
        <taxon>Pharingeaviricetes</taxon>
        <taxon>Rowavirales</taxon>
        <taxon>Adenoviridae</taxon>
        <taxon>Aviadenovirus</taxon>
        <taxon>Aviadenovirus gallinae</taxon>
    </lineage>
</organism>
<evidence type="ECO:0000313" key="3">
    <source>
        <dbReference type="Proteomes" id="UP000502776"/>
    </source>
</evidence>
<protein>
    <submittedName>
        <fullName evidence="2">Uncharacterized protein</fullName>
    </submittedName>
</protein>
<name>A0A6M3N0F0_9ADEN</name>
<proteinExistence type="predicted"/>
<evidence type="ECO:0000256" key="1">
    <source>
        <dbReference type="SAM" id="MobiDB-lite"/>
    </source>
</evidence>
<evidence type="ECO:0000313" key="2">
    <source>
        <dbReference type="EMBL" id="QJB76048.1"/>
    </source>
</evidence>
<dbReference type="EMBL" id="MN711789">
    <property type="protein sequence ID" value="QJB76048.1"/>
    <property type="molecule type" value="Genomic_DNA"/>
</dbReference>
<feature type="compositionally biased region" description="Basic and acidic residues" evidence="1">
    <location>
        <begin position="1"/>
        <end position="16"/>
    </location>
</feature>
<dbReference type="Proteomes" id="UP000502776">
    <property type="component" value="Genome"/>
</dbReference>
<reference evidence="2 3" key="1">
    <citation type="submission" date="2019-11" db="EMBL/GenBank/DDBJ databases">
        <title>First Complete Genome Sequence of Fowl Adenovirus D from the United States.</title>
        <authorList>
            <person name="Goraichuk I.V."/>
            <person name="Davis J.F."/>
            <person name="Kulkarni A.B."/>
            <person name="Afonso C.L."/>
            <person name="Suarez D.L."/>
        </authorList>
    </citation>
    <scope>NUCLEOTIDE SEQUENCE [LARGE SCALE GENOMIC DNA]</scope>
    <source>
        <strain evidence="2">GA/1358/1995</strain>
    </source>
</reference>
<sequence>MGADKSKQYMELRKPSENSSLNTPHLTNVRQASCSEYNNTGVRTNSLIWPSSRGNMTFSPLNTWRHKATQRCGTCPPSHQNSKDSNPFSKGFCLLRQSTHVINGQQ</sequence>
<accession>A0A6M3N0F0</accession>